<feature type="domain" description="HTH tetR-type" evidence="5">
    <location>
        <begin position="254"/>
        <end position="314"/>
    </location>
</feature>
<dbReference type="InterPro" id="IPR050109">
    <property type="entry name" value="HTH-type_TetR-like_transc_reg"/>
</dbReference>
<dbReference type="PRINTS" id="PR00455">
    <property type="entry name" value="HTHTETR"/>
</dbReference>
<organism evidence="6 7">
    <name type="scientific">Pectobacterium brasiliense</name>
    <dbReference type="NCBI Taxonomy" id="180957"/>
    <lineage>
        <taxon>Bacteria</taxon>
        <taxon>Pseudomonadati</taxon>
        <taxon>Pseudomonadota</taxon>
        <taxon>Gammaproteobacteria</taxon>
        <taxon>Enterobacterales</taxon>
        <taxon>Pectobacteriaceae</taxon>
        <taxon>Pectobacterium</taxon>
    </lineage>
</organism>
<dbReference type="InterPro" id="IPR001647">
    <property type="entry name" value="HTH_TetR"/>
</dbReference>
<dbReference type="AlphaFoldDB" id="A0A0M2F5S7"/>
<dbReference type="InterPro" id="IPR009057">
    <property type="entry name" value="Homeodomain-like_sf"/>
</dbReference>
<dbReference type="RefSeq" id="WP_039311886.1">
    <property type="nucleotide sequence ID" value="NZ_JACGFM010000003.1"/>
</dbReference>
<dbReference type="OrthoDB" id="5816932at2"/>
<accession>A0A0M2F5S7</accession>
<dbReference type="Pfam" id="PF17937">
    <property type="entry name" value="TetR_C_28"/>
    <property type="match status" value="1"/>
</dbReference>
<dbReference type="SUPFAM" id="SSF46689">
    <property type="entry name" value="Homeodomain-like"/>
    <property type="match status" value="2"/>
</dbReference>
<dbReference type="PANTHER" id="PTHR30055">
    <property type="entry name" value="HTH-TYPE TRANSCRIPTIONAL REGULATOR RUTR"/>
    <property type="match status" value="1"/>
</dbReference>
<evidence type="ECO:0000256" key="1">
    <source>
        <dbReference type="ARBA" id="ARBA00023015"/>
    </source>
</evidence>
<dbReference type="PANTHER" id="PTHR30055:SF234">
    <property type="entry name" value="HTH-TYPE TRANSCRIPTIONAL REGULATOR BETI"/>
    <property type="match status" value="1"/>
</dbReference>
<name>A0A0M2F5S7_9GAMM</name>
<sequence>MTDQSKIQGNVMARKKTIENDLILDAAEKVLLRDGVHRFTLDAVAAEASISKGGLIYSFPSKDQLIMTMLSRELTRFEQEAQQQTARYANQPHADVLGHITAIGQEEDETTSRAVGLLTALVHSPAMLEPVREFYRTRLNRLRDATPTMRRIRLAFLATEGVFLLQGLGFVALDREERQTMIDDAKSLFQSDDNAGTLTAYITADHRVTSSASITTYQQETSFIPTGETLSEQAIAWLAEKGVTPSVTGLEAVHSRAAHIVETATNIIKRDGISALTHRAVASEAHVPLGSTTYHFNSLDDMLNAVMSSAIALFRDDMFSWFHQRRHDDPRDVLTDFVMRGIEDIDDLAREYELFTAAISRPSLRPIALEWSNTVVAIIKVVTPDSAALPLGTLLNGFFIRALLEKHERTLPRDLIYQSVSALYNAFR</sequence>
<keyword evidence="2 4" id="KW-0238">DNA-binding</keyword>
<dbReference type="Gene3D" id="1.10.357.10">
    <property type="entry name" value="Tetracycline Repressor, domain 2"/>
    <property type="match status" value="2"/>
</dbReference>
<evidence type="ECO:0000256" key="3">
    <source>
        <dbReference type="ARBA" id="ARBA00023163"/>
    </source>
</evidence>
<keyword evidence="1" id="KW-0805">Transcription regulation</keyword>
<gene>
    <name evidence="6" type="ORF">KU74_02325</name>
</gene>
<dbReference type="Pfam" id="PF00440">
    <property type="entry name" value="TetR_N"/>
    <property type="match status" value="1"/>
</dbReference>
<feature type="DNA-binding region" description="H-T-H motif" evidence="4">
    <location>
        <begin position="277"/>
        <end position="296"/>
    </location>
</feature>
<protein>
    <submittedName>
        <fullName evidence="6">TetR family transcriptional regulator</fullName>
    </submittedName>
</protein>
<keyword evidence="3" id="KW-0804">Transcription</keyword>
<evidence type="ECO:0000256" key="2">
    <source>
        <dbReference type="ARBA" id="ARBA00023125"/>
    </source>
</evidence>
<evidence type="ECO:0000313" key="6">
    <source>
        <dbReference type="EMBL" id="KGA35326.1"/>
    </source>
</evidence>
<evidence type="ECO:0000259" key="5">
    <source>
        <dbReference type="PROSITE" id="PS50977"/>
    </source>
</evidence>
<dbReference type="InterPro" id="IPR041479">
    <property type="entry name" value="TetR_CgmR_C"/>
</dbReference>
<reference evidence="6 7" key="1">
    <citation type="submission" date="2014-08" db="EMBL/GenBank/DDBJ databases">
        <title>Genome sequences of NCPPB Pectobacterium isolates.</title>
        <authorList>
            <person name="Glover R.H."/>
            <person name="Sapp M."/>
            <person name="Elphinstone J."/>
        </authorList>
    </citation>
    <scope>NUCLEOTIDE SEQUENCE [LARGE SCALE GENOMIC DNA]</scope>
    <source>
        <strain evidence="6 7">LMG 21372</strain>
    </source>
</reference>
<proteinExistence type="predicted"/>
<feature type="DNA-binding region" description="H-T-H motif" evidence="4">
    <location>
        <begin position="40"/>
        <end position="59"/>
    </location>
</feature>
<dbReference type="STRING" id="180957.B5S52_14285"/>
<comment type="caution">
    <text evidence="6">The sequence shown here is derived from an EMBL/GenBank/DDBJ whole genome shotgun (WGS) entry which is preliminary data.</text>
</comment>
<evidence type="ECO:0000313" key="7">
    <source>
        <dbReference type="Proteomes" id="UP000029435"/>
    </source>
</evidence>
<dbReference type="PROSITE" id="PS50977">
    <property type="entry name" value="HTH_TETR_2"/>
    <property type="match status" value="2"/>
</dbReference>
<dbReference type="Proteomes" id="UP000029435">
    <property type="component" value="Unassembled WGS sequence"/>
</dbReference>
<evidence type="ECO:0000256" key="4">
    <source>
        <dbReference type="PROSITE-ProRule" id="PRU00335"/>
    </source>
</evidence>
<feature type="domain" description="HTH tetR-type" evidence="5">
    <location>
        <begin position="17"/>
        <end position="77"/>
    </location>
</feature>
<dbReference type="EMBL" id="JQOD01000001">
    <property type="protein sequence ID" value="KGA35326.1"/>
    <property type="molecule type" value="Genomic_DNA"/>
</dbReference>
<dbReference type="GO" id="GO:0000976">
    <property type="term" value="F:transcription cis-regulatory region binding"/>
    <property type="evidence" value="ECO:0007669"/>
    <property type="project" value="TreeGrafter"/>
</dbReference>
<dbReference type="GO" id="GO:0003700">
    <property type="term" value="F:DNA-binding transcription factor activity"/>
    <property type="evidence" value="ECO:0007669"/>
    <property type="project" value="TreeGrafter"/>
</dbReference>